<reference evidence="1 2" key="1">
    <citation type="submission" date="2018-08" db="EMBL/GenBank/DDBJ databases">
        <title>Genome and evolution of the arbuscular mycorrhizal fungus Diversispora epigaea (formerly Glomus versiforme) and its bacterial endosymbionts.</title>
        <authorList>
            <person name="Sun X."/>
            <person name="Fei Z."/>
            <person name="Harrison M."/>
        </authorList>
    </citation>
    <scope>NUCLEOTIDE SEQUENCE [LARGE SCALE GENOMIC DNA]</scope>
    <source>
        <strain evidence="1 2">IT104</strain>
    </source>
</reference>
<evidence type="ECO:0000313" key="1">
    <source>
        <dbReference type="EMBL" id="RHZ43525.1"/>
    </source>
</evidence>
<evidence type="ECO:0000313" key="2">
    <source>
        <dbReference type="Proteomes" id="UP000266861"/>
    </source>
</evidence>
<name>A0A397FXY2_9GLOM</name>
<organism evidence="1 2">
    <name type="scientific">Diversispora epigaea</name>
    <dbReference type="NCBI Taxonomy" id="1348612"/>
    <lineage>
        <taxon>Eukaryota</taxon>
        <taxon>Fungi</taxon>
        <taxon>Fungi incertae sedis</taxon>
        <taxon>Mucoromycota</taxon>
        <taxon>Glomeromycotina</taxon>
        <taxon>Glomeromycetes</taxon>
        <taxon>Diversisporales</taxon>
        <taxon>Diversisporaceae</taxon>
        <taxon>Diversispora</taxon>
    </lineage>
</organism>
<dbReference type="AlphaFoldDB" id="A0A397FXY2"/>
<sequence>MILWQNFVEHIGPEEIPNRNTEIYEVEQQEVHEAESEEHHQLYMRKEKSLLILILHSKIGGKVQKKSQPFFGINPSITLYNSS</sequence>
<protein>
    <submittedName>
        <fullName evidence="1">Uncharacterized protein</fullName>
    </submittedName>
</protein>
<dbReference type="Proteomes" id="UP000266861">
    <property type="component" value="Unassembled WGS sequence"/>
</dbReference>
<proteinExistence type="predicted"/>
<gene>
    <name evidence="1" type="ORF">Glove_1033g13</name>
</gene>
<comment type="caution">
    <text evidence="1">The sequence shown here is derived from an EMBL/GenBank/DDBJ whole genome shotgun (WGS) entry which is preliminary data.</text>
</comment>
<accession>A0A397FXY2</accession>
<dbReference type="EMBL" id="PQFF01000657">
    <property type="protein sequence ID" value="RHZ43525.1"/>
    <property type="molecule type" value="Genomic_DNA"/>
</dbReference>
<keyword evidence="2" id="KW-1185">Reference proteome</keyword>